<dbReference type="InterPro" id="IPR005162">
    <property type="entry name" value="Retrotrans_gag_dom"/>
</dbReference>
<protein>
    <recommendedName>
        <fullName evidence="1">Retrotransposon gag domain-containing protein</fullName>
    </recommendedName>
</protein>
<proteinExistence type="predicted"/>
<name>A0AAP0PP51_9MAGN</name>
<dbReference type="PANTHER" id="PTHR33223:SF11">
    <property type="entry name" value="ELEMENT PROTEIN, PUTATIVE-RELATED"/>
    <property type="match status" value="1"/>
</dbReference>
<dbReference type="PANTHER" id="PTHR33223">
    <property type="entry name" value="CCHC-TYPE DOMAIN-CONTAINING PROTEIN"/>
    <property type="match status" value="1"/>
</dbReference>
<dbReference type="Proteomes" id="UP001419268">
    <property type="component" value="Unassembled WGS sequence"/>
</dbReference>
<accession>A0AAP0PP51</accession>
<dbReference type="EMBL" id="JBBNAG010000003">
    <property type="protein sequence ID" value="KAK9149065.1"/>
    <property type="molecule type" value="Genomic_DNA"/>
</dbReference>
<reference evidence="2 3" key="1">
    <citation type="submission" date="2024-01" db="EMBL/GenBank/DDBJ databases">
        <title>Genome assemblies of Stephania.</title>
        <authorList>
            <person name="Yang L."/>
        </authorList>
    </citation>
    <scope>NUCLEOTIDE SEQUENCE [LARGE SCALE GENOMIC DNA]</scope>
    <source>
        <strain evidence="2">JXDWG</strain>
        <tissue evidence="2">Leaf</tissue>
    </source>
</reference>
<feature type="domain" description="Retrotransposon gag" evidence="1">
    <location>
        <begin position="75"/>
        <end position="168"/>
    </location>
</feature>
<organism evidence="2 3">
    <name type="scientific">Stephania cephalantha</name>
    <dbReference type="NCBI Taxonomy" id="152367"/>
    <lineage>
        <taxon>Eukaryota</taxon>
        <taxon>Viridiplantae</taxon>
        <taxon>Streptophyta</taxon>
        <taxon>Embryophyta</taxon>
        <taxon>Tracheophyta</taxon>
        <taxon>Spermatophyta</taxon>
        <taxon>Magnoliopsida</taxon>
        <taxon>Ranunculales</taxon>
        <taxon>Menispermaceae</taxon>
        <taxon>Menispermoideae</taxon>
        <taxon>Cissampelideae</taxon>
        <taxon>Stephania</taxon>
    </lineage>
</organism>
<gene>
    <name evidence="2" type="ORF">Scep_007822</name>
</gene>
<keyword evidence="3" id="KW-1185">Reference proteome</keyword>
<comment type="caution">
    <text evidence="2">The sequence shown here is derived from an EMBL/GenBank/DDBJ whole genome shotgun (WGS) entry which is preliminary data.</text>
</comment>
<evidence type="ECO:0000259" key="1">
    <source>
        <dbReference type="Pfam" id="PF03732"/>
    </source>
</evidence>
<evidence type="ECO:0000313" key="2">
    <source>
        <dbReference type="EMBL" id="KAK9149065.1"/>
    </source>
</evidence>
<evidence type="ECO:0000313" key="3">
    <source>
        <dbReference type="Proteomes" id="UP001419268"/>
    </source>
</evidence>
<sequence>MIATPVEETVPTPFSTPPLAGSTTVVQLVKDFIRLKPVYFDGQRDFEKVEKWILSQEKLHRVLQIDDRLRAEISSYTLQRDADVWWRATIAAEGEFESWDAFKTKFYQQYFPPAVMKRLRKEFMNLRQGADETVMRYRDRYGYLRRFAGDLVKEDADYVYHFGDGLRPILGFMWSVQGAKTLGEIFERALAHETYYMSRVADGTPLVPAMTPDQMAEYERRRQKGKGPRRWDRGVQGAIVPYVASPTPLEIIVGRPPVPPLVRPALPAPTTSTLPAFTKDHHCPHAGMVVEAR</sequence>
<dbReference type="AlphaFoldDB" id="A0AAP0PP51"/>
<dbReference type="Pfam" id="PF03732">
    <property type="entry name" value="Retrotrans_gag"/>
    <property type="match status" value="1"/>
</dbReference>